<evidence type="ECO:0000313" key="2">
    <source>
        <dbReference type="EMBL" id="TMW60468.1"/>
    </source>
</evidence>
<name>A0A8K1CCG4_PYTOL</name>
<evidence type="ECO:0000256" key="1">
    <source>
        <dbReference type="SAM" id="MobiDB-lite"/>
    </source>
</evidence>
<dbReference type="EMBL" id="SPLM01000108">
    <property type="protein sequence ID" value="TMW60468.1"/>
    <property type="molecule type" value="Genomic_DNA"/>
</dbReference>
<accession>A0A8K1CCG4</accession>
<comment type="caution">
    <text evidence="2">The sequence shown here is derived from an EMBL/GenBank/DDBJ whole genome shotgun (WGS) entry which is preliminary data.</text>
</comment>
<protein>
    <submittedName>
        <fullName evidence="2">Uncharacterized protein</fullName>
    </submittedName>
</protein>
<gene>
    <name evidence="2" type="ORF">Poli38472_000510</name>
</gene>
<dbReference type="Proteomes" id="UP000794436">
    <property type="component" value="Unassembled WGS sequence"/>
</dbReference>
<keyword evidence="3" id="KW-1185">Reference proteome</keyword>
<dbReference type="PANTHER" id="PTHR35796:SF3">
    <property type="entry name" value="BHLH DOMAIN-CONTAINING PROTEIN"/>
    <property type="match status" value="1"/>
</dbReference>
<proteinExistence type="predicted"/>
<dbReference type="PANTHER" id="PTHR35796">
    <property type="entry name" value="HYPOTHETICAL CYTOSOLIC PROTEIN"/>
    <property type="match status" value="1"/>
</dbReference>
<dbReference type="AlphaFoldDB" id="A0A8K1CCG4"/>
<evidence type="ECO:0000313" key="3">
    <source>
        <dbReference type="Proteomes" id="UP000794436"/>
    </source>
</evidence>
<feature type="region of interest" description="Disordered" evidence="1">
    <location>
        <begin position="54"/>
        <end position="90"/>
    </location>
</feature>
<sequence>MDDSASLDELVRFLEAPDDGLPDLIASDVSIAPLDVSFDPSLVDFGLHFVDHSNEADRDSSDNNGALVPTRAPGRRKKKNNSNRARDERRHEIAYLRKHVSELEQILAERQSRHGSNANHALVLAKTAMTKRLKVWKDIAEHQRAERLRVEEENAELKAALASQLQVKASLERIFNRRSISAGMRLCRFDTAKTETVRDFGPAVVQELIDSVNTSFDEIDAICQQIGITQSEFSYCDSRMREGEHGGLVLEVYQNKVLPFTAMAAGELVWKNFSQIMSQVPFRRFYERRNADAVVPEDMVIETMGMESRLNNTSLEIHGLQVLRRYVETDRVAILWSNVQDAVKFTDKPLEGRRFHHRGFLLLRKPKSLDPNEYCVLTTCYIIQPKWARVDDLTREMINFLKMEIAAGTAANHQHIENMLLRNAMAQHRAVVQC</sequence>
<reference evidence="2" key="1">
    <citation type="submission" date="2019-03" db="EMBL/GenBank/DDBJ databases">
        <title>Long read genome sequence of the mycoparasitic Pythium oligandrum ATCC 38472 isolated from sugarbeet rhizosphere.</title>
        <authorList>
            <person name="Gaulin E."/>
        </authorList>
    </citation>
    <scope>NUCLEOTIDE SEQUENCE</scope>
    <source>
        <strain evidence="2">ATCC 38472_TT</strain>
    </source>
</reference>
<organism evidence="2 3">
    <name type="scientific">Pythium oligandrum</name>
    <name type="common">Mycoparasitic fungus</name>
    <dbReference type="NCBI Taxonomy" id="41045"/>
    <lineage>
        <taxon>Eukaryota</taxon>
        <taxon>Sar</taxon>
        <taxon>Stramenopiles</taxon>
        <taxon>Oomycota</taxon>
        <taxon>Peronosporomycetes</taxon>
        <taxon>Pythiales</taxon>
        <taxon>Pythiaceae</taxon>
        <taxon>Pythium</taxon>
    </lineage>
</organism>